<comment type="catalytic activity">
    <reaction evidence="8">
        <text>a 5-methoxy-2-methyl-3-(all-trans-polyprenyl)benzene-1,4-diol + AH2 + O2 = a 3-demethylubiquinol + A + H2O</text>
        <dbReference type="Rhea" id="RHEA:50908"/>
        <dbReference type="Rhea" id="RHEA-COMP:10859"/>
        <dbReference type="Rhea" id="RHEA-COMP:10914"/>
        <dbReference type="ChEBI" id="CHEBI:13193"/>
        <dbReference type="ChEBI" id="CHEBI:15377"/>
        <dbReference type="ChEBI" id="CHEBI:15379"/>
        <dbReference type="ChEBI" id="CHEBI:17499"/>
        <dbReference type="ChEBI" id="CHEBI:84167"/>
        <dbReference type="ChEBI" id="CHEBI:84422"/>
        <dbReference type="EC" id="1.14.99.60"/>
    </reaction>
</comment>
<comment type="cofactor">
    <cofactor evidence="8">
        <name>Fe cation</name>
        <dbReference type="ChEBI" id="CHEBI:24875"/>
    </cofactor>
    <text evidence="8">Binds 2 iron ions per subunit.</text>
</comment>
<evidence type="ECO:0000256" key="5">
    <source>
        <dbReference type="ARBA" id="ARBA00023004"/>
    </source>
</evidence>
<feature type="binding site" evidence="8">
    <location>
        <position position="203"/>
    </location>
    <ligand>
        <name>Fe cation</name>
        <dbReference type="ChEBI" id="CHEBI:24875"/>
        <label>1</label>
    </ligand>
</feature>
<dbReference type="InterPro" id="IPR009078">
    <property type="entry name" value="Ferritin-like_SF"/>
</dbReference>
<dbReference type="GO" id="GO:0031314">
    <property type="term" value="C:extrinsic component of mitochondrial inner membrane"/>
    <property type="evidence" value="ECO:0007669"/>
    <property type="project" value="UniProtKB-UniRule"/>
</dbReference>
<protein>
    <recommendedName>
        <fullName evidence="8">5-demethoxyubiquinone hydroxylase, mitochondrial</fullName>
        <shortName evidence="8">DMQ hydroxylase</shortName>
        <ecNumber evidence="8">1.14.99.60</ecNumber>
    </recommendedName>
    <alternativeName>
        <fullName evidence="8">Ubiquinone biosynthesis monooxygenase COQ7</fullName>
    </alternativeName>
</protein>
<dbReference type="PANTHER" id="PTHR11237:SF4">
    <property type="entry name" value="5-DEMETHOXYUBIQUINONE HYDROXYLASE, MITOCHONDRIAL"/>
    <property type="match status" value="1"/>
</dbReference>
<keyword evidence="10" id="KW-1185">Reference proteome</keyword>
<keyword evidence="6 8" id="KW-0503">Monooxygenase</keyword>
<comment type="function">
    <text evidence="8">Catalyzes the hydroxylation of 2-polyprenyl-3-methyl-6-methoxy-1,4-benzoquinol (DMQH2) during ubiquinone biosynthesis. Has also a structural role in the COQ enzyme complex, stabilizing other COQ polypeptides. Involved in lifespan determination in a ubiquinone-independent manner.</text>
</comment>
<dbReference type="AlphaFoldDB" id="A0A8S4R968"/>
<dbReference type="EMBL" id="CAKXAJ010024948">
    <property type="protein sequence ID" value="CAH2233218.1"/>
    <property type="molecule type" value="Genomic_DNA"/>
</dbReference>
<gene>
    <name evidence="9" type="primary">jg2753</name>
    <name evidence="8" type="synonym">coq7</name>
    <name evidence="9" type="ORF">PAEG_LOCUS11341</name>
</gene>
<evidence type="ECO:0000313" key="9">
    <source>
        <dbReference type="EMBL" id="CAH2233218.1"/>
    </source>
</evidence>
<reference evidence="9" key="1">
    <citation type="submission" date="2022-03" db="EMBL/GenBank/DDBJ databases">
        <authorList>
            <person name="Lindestad O."/>
        </authorList>
    </citation>
    <scope>NUCLEOTIDE SEQUENCE</scope>
</reference>
<feature type="binding site" evidence="8">
    <location>
        <position position="168"/>
    </location>
    <ligand>
        <name>Fe cation</name>
        <dbReference type="ChEBI" id="CHEBI:24875"/>
        <label>2</label>
    </ligand>
</feature>
<evidence type="ECO:0000313" key="10">
    <source>
        <dbReference type="Proteomes" id="UP000838756"/>
    </source>
</evidence>
<dbReference type="Pfam" id="PF03232">
    <property type="entry name" value="COQ7"/>
    <property type="match status" value="1"/>
</dbReference>
<keyword evidence="8" id="KW-0999">Mitochondrion inner membrane</keyword>
<keyword evidence="7 8" id="KW-0472">Membrane</keyword>
<dbReference type="GO" id="GO:2000377">
    <property type="term" value="P:regulation of reactive oxygen species metabolic process"/>
    <property type="evidence" value="ECO:0007669"/>
    <property type="project" value="TreeGrafter"/>
</dbReference>
<dbReference type="GO" id="GO:0005634">
    <property type="term" value="C:nucleus"/>
    <property type="evidence" value="ECO:0007669"/>
    <property type="project" value="TreeGrafter"/>
</dbReference>
<comment type="subunit">
    <text evidence="8">Component of a multi-subunit COQ enzyme complex.</text>
</comment>
<dbReference type="CDD" id="cd01042">
    <property type="entry name" value="DMQH"/>
    <property type="match status" value="1"/>
</dbReference>
<dbReference type="GO" id="GO:0006744">
    <property type="term" value="P:ubiquinone biosynthetic process"/>
    <property type="evidence" value="ECO:0007669"/>
    <property type="project" value="UniProtKB-UniRule"/>
</dbReference>
<keyword evidence="8" id="KW-0496">Mitochondrion</keyword>
<comment type="caution">
    <text evidence="9">The sequence shown here is derived from an EMBL/GenBank/DDBJ whole genome shotgun (WGS) entry which is preliminary data.</text>
</comment>
<feature type="binding site" evidence="8">
    <location>
        <position position="119"/>
    </location>
    <ligand>
        <name>Fe cation</name>
        <dbReference type="ChEBI" id="CHEBI:24875"/>
        <label>1</label>
    </ligand>
</feature>
<dbReference type="GO" id="GO:0008340">
    <property type="term" value="P:determination of adult lifespan"/>
    <property type="evidence" value="ECO:0007669"/>
    <property type="project" value="TreeGrafter"/>
</dbReference>
<feature type="binding site" evidence="8">
    <location>
        <position position="116"/>
    </location>
    <ligand>
        <name>Fe cation</name>
        <dbReference type="ChEBI" id="CHEBI:24875"/>
        <label>1</label>
    </ligand>
</feature>
<evidence type="ECO:0000256" key="1">
    <source>
        <dbReference type="ARBA" id="ARBA00004749"/>
    </source>
</evidence>
<evidence type="ECO:0000256" key="7">
    <source>
        <dbReference type="ARBA" id="ARBA00023136"/>
    </source>
</evidence>
<dbReference type="OrthoDB" id="275371at2759"/>
<dbReference type="InterPro" id="IPR011566">
    <property type="entry name" value="Ubq_synth_Coq7"/>
</dbReference>
<accession>A0A8S4R968</accession>
<feature type="binding site" evidence="8">
    <location>
        <position position="86"/>
    </location>
    <ligand>
        <name>Fe cation</name>
        <dbReference type="ChEBI" id="CHEBI:24875"/>
        <label>1</label>
    </ligand>
</feature>
<dbReference type="EC" id="1.14.99.60" evidence="8"/>
<keyword evidence="5 8" id="KW-0408">Iron</keyword>
<feature type="binding site" evidence="8">
    <location>
        <position position="116"/>
    </location>
    <ligand>
        <name>Fe cation</name>
        <dbReference type="ChEBI" id="CHEBI:24875"/>
        <label>2</label>
    </ligand>
</feature>
<dbReference type="SUPFAM" id="SSF47240">
    <property type="entry name" value="Ferritin-like"/>
    <property type="match status" value="1"/>
</dbReference>
<comment type="pathway">
    <text evidence="1 8">Cofactor biosynthesis; ubiquinone biosynthesis.</text>
</comment>
<dbReference type="HAMAP" id="MF_01658">
    <property type="entry name" value="COQ7"/>
    <property type="match status" value="1"/>
</dbReference>
<dbReference type="GO" id="GO:0008682">
    <property type="term" value="F:3-demethoxyubiquinol 3-hydroxylase activity"/>
    <property type="evidence" value="ECO:0007669"/>
    <property type="project" value="UniProtKB-EC"/>
</dbReference>
<keyword evidence="3 8" id="KW-0479">Metal-binding</keyword>
<evidence type="ECO:0000256" key="8">
    <source>
        <dbReference type="HAMAP-Rule" id="MF_03194"/>
    </source>
</evidence>
<comment type="similarity">
    <text evidence="8">Belongs to the COQ7 family.</text>
</comment>
<comment type="subcellular location">
    <subcellularLocation>
        <location evidence="8">Mitochondrion inner membrane</location>
        <topology evidence="8">Peripheral membrane protein</topology>
        <orientation evidence="8">Matrix side</orientation>
    </subcellularLocation>
</comment>
<dbReference type="Proteomes" id="UP000838756">
    <property type="component" value="Unassembled WGS sequence"/>
</dbReference>
<keyword evidence="4 8" id="KW-0560">Oxidoreductase</keyword>
<evidence type="ECO:0000256" key="6">
    <source>
        <dbReference type="ARBA" id="ARBA00023033"/>
    </source>
</evidence>
<evidence type="ECO:0000256" key="2">
    <source>
        <dbReference type="ARBA" id="ARBA00022688"/>
    </source>
</evidence>
<keyword evidence="2 8" id="KW-0831">Ubiquinone biosynthesis</keyword>
<evidence type="ECO:0000256" key="3">
    <source>
        <dbReference type="ARBA" id="ARBA00022723"/>
    </source>
</evidence>
<name>A0A8S4R968_9NEOP</name>
<evidence type="ECO:0000256" key="4">
    <source>
        <dbReference type="ARBA" id="ARBA00023002"/>
    </source>
</evidence>
<feature type="binding site" evidence="8">
    <location>
        <position position="203"/>
    </location>
    <ligand>
        <name>Fe cation</name>
        <dbReference type="ChEBI" id="CHEBI:24875"/>
        <label>2</label>
    </ligand>
</feature>
<feature type="binding site" evidence="8">
    <location>
        <position position="206"/>
    </location>
    <ligand>
        <name>Fe cation</name>
        <dbReference type="ChEBI" id="CHEBI:24875"/>
        <label>2</label>
    </ligand>
</feature>
<dbReference type="GO" id="GO:0046872">
    <property type="term" value="F:metal ion binding"/>
    <property type="evidence" value="ECO:0007669"/>
    <property type="project" value="UniProtKB-KW"/>
</dbReference>
<sequence length="242" mass="27199">MEPLTFIDYTKKKPNAFFGQSSSKTVVLRFPLCLSGRSFITEDRGSEESRMYRPQQILHHVRRAHSAPLKKNPHLDAIIRVDHAGELGADRIYAGQMAVLGHTAEGPLIKHMWEQEIKHRQKFEELISKHRVRPTVMTPIWNIAGFALGAGTALLGKEAAMACTVAVETVIVDHYNDQLRTLMEDPNVDKDILQTITQFRDEEQQHHDTGIDHGAEQAPFYKALTEVIKAGCKAAIAISKKI</sequence>
<dbReference type="PANTHER" id="PTHR11237">
    <property type="entry name" value="COENZYME Q10 BIOSYNTHESIS PROTEIN 7"/>
    <property type="match status" value="1"/>
</dbReference>
<dbReference type="GO" id="GO:0016709">
    <property type="term" value="F:oxidoreductase activity, acting on paired donors, with incorporation or reduction of molecular oxygen, NAD(P)H as one donor, and incorporation of one atom of oxygen"/>
    <property type="evidence" value="ECO:0007669"/>
    <property type="project" value="UniProtKB-UniRule"/>
</dbReference>
<proteinExistence type="inferred from homology"/>
<organism evidence="9 10">
    <name type="scientific">Pararge aegeria aegeria</name>
    <dbReference type="NCBI Taxonomy" id="348720"/>
    <lineage>
        <taxon>Eukaryota</taxon>
        <taxon>Metazoa</taxon>
        <taxon>Ecdysozoa</taxon>
        <taxon>Arthropoda</taxon>
        <taxon>Hexapoda</taxon>
        <taxon>Insecta</taxon>
        <taxon>Pterygota</taxon>
        <taxon>Neoptera</taxon>
        <taxon>Endopterygota</taxon>
        <taxon>Lepidoptera</taxon>
        <taxon>Glossata</taxon>
        <taxon>Ditrysia</taxon>
        <taxon>Papilionoidea</taxon>
        <taxon>Nymphalidae</taxon>
        <taxon>Satyrinae</taxon>
        <taxon>Satyrini</taxon>
        <taxon>Parargina</taxon>
        <taxon>Pararge</taxon>
    </lineage>
</organism>
<dbReference type="GO" id="GO:0010468">
    <property type="term" value="P:regulation of gene expression"/>
    <property type="evidence" value="ECO:0007669"/>
    <property type="project" value="TreeGrafter"/>
</dbReference>